<proteinExistence type="predicted"/>
<evidence type="ECO:0000313" key="5">
    <source>
        <dbReference type="Proteomes" id="UP001059041"/>
    </source>
</evidence>
<evidence type="ECO:0000313" key="4">
    <source>
        <dbReference type="EMBL" id="KAI7801045.1"/>
    </source>
</evidence>
<dbReference type="GO" id="GO:0005737">
    <property type="term" value="C:cytoplasm"/>
    <property type="evidence" value="ECO:0007669"/>
    <property type="project" value="TreeGrafter"/>
</dbReference>
<dbReference type="Proteomes" id="UP001059041">
    <property type="component" value="Linkage Group LG14"/>
</dbReference>
<feature type="region of interest" description="Disordered" evidence="3">
    <location>
        <begin position="290"/>
        <end position="331"/>
    </location>
</feature>
<dbReference type="GO" id="GO:0003729">
    <property type="term" value="F:mRNA binding"/>
    <property type="evidence" value="ECO:0007669"/>
    <property type="project" value="TreeGrafter"/>
</dbReference>
<dbReference type="GO" id="GO:0006417">
    <property type="term" value="P:regulation of translation"/>
    <property type="evidence" value="ECO:0007669"/>
    <property type="project" value="TreeGrafter"/>
</dbReference>
<feature type="compositionally biased region" description="Low complexity" evidence="3">
    <location>
        <begin position="314"/>
        <end position="323"/>
    </location>
</feature>
<protein>
    <submittedName>
        <fullName evidence="4">RNA-binding protein Musashi-like protein 2</fullName>
    </submittedName>
</protein>
<sequence>RRGPSVSRSSLRDPVIRAGRGGPRWKTNCVVSKISLKKYLLRKTFFTIFAQEKRCNLFNTYGFYCVVESDNADRPKALFESSGAPEQLKTSAGGYTVNKIIELLVFRMQTSRSRFGFVTFENEDVVEKVCEIHFHEINNKMVECKKAQPKEVMFPPGTRGRARGLPYTMDAFMLGMGMLSYPNIVATYGRGYTGFAPSYSYQFPGFPATAYGPVAAAAAVAAARGSGRGARGRGGYAAYLQSTGPGFPDYGFYSSPSDQRAPPFSFADYGSLGPQAAQLLQSEHATSACNSPLQHLASPDQYKSPGTNPPRPGAFPGASSPGPVADLYGPTSQDSGVGNYISAASPQPGSGFGHSIAVSIQCVYLHSVPPVAFCSCYGTTFPSGFKEP</sequence>
<gene>
    <name evidence="4" type="ORF">IRJ41_018265</name>
</gene>
<organism evidence="4 5">
    <name type="scientific">Triplophysa rosa</name>
    <name type="common">Cave loach</name>
    <dbReference type="NCBI Taxonomy" id="992332"/>
    <lineage>
        <taxon>Eukaryota</taxon>
        <taxon>Metazoa</taxon>
        <taxon>Chordata</taxon>
        <taxon>Craniata</taxon>
        <taxon>Vertebrata</taxon>
        <taxon>Euteleostomi</taxon>
        <taxon>Actinopterygii</taxon>
        <taxon>Neopterygii</taxon>
        <taxon>Teleostei</taxon>
        <taxon>Ostariophysi</taxon>
        <taxon>Cypriniformes</taxon>
        <taxon>Nemacheilidae</taxon>
        <taxon>Triplophysa</taxon>
    </lineage>
</organism>
<evidence type="ECO:0000256" key="1">
    <source>
        <dbReference type="ARBA" id="ARBA00022737"/>
    </source>
</evidence>
<dbReference type="PANTHER" id="PTHR48032:SF10">
    <property type="entry name" value="RNA-BINDING PROTEIN MUSASHI HOMOLOG 2"/>
    <property type="match status" value="1"/>
</dbReference>
<dbReference type="PANTHER" id="PTHR48032">
    <property type="entry name" value="RNA-BINDING PROTEIN MUSASHI HOMOLOG RBP6"/>
    <property type="match status" value="1"/>
</dbReference>
<comment type="caution">
    <text evidence="4">The sequence shown here is derived from an EMBL/GenBank/DDBJ whole genome shotgun (WGS) entry which is preliminary data.</text>
</comment>
<accession>A0A9W7WJ98</accession>
<keyword evidence="1" id="KW-0677">Repeat</keyword>
<dbReference type="GO" id="GO:0007417">
    <property type="term" value="P:central nervous system development"/>
    <property type="evidence" value="ECO:0007669"/>
    <property type="project" value="TreeGrafter"/>
</dbReference>
<dbReference type="InterPro" id="IPR035979">
    <property type="entry name" value="RBD_domain_sf"/>
</dbReference>
<evidence type="ECO:0000256" key="2">
    <source>
        <dbReference type="ARBA" id="ARBA00022884"/>
    </source>
</evidence>
<evidence type="ECO:0000256" key="3">
    <source>
        <dbReference type="SAM" id="MobiDB-lite"/>
    </source>
</evidence>
<dbReference type="EMBL" id="JAFHDT010000014">
    <property type="protein sequence ID" value="KAI7801045.1"/>
    <property type="molecule type" value="Genomic_DNA"/>
</dbReference>
<dbReference type="Gene3D" id="3.30.70.330">
    <property type="match status" value="1"/>
</dbReference>
<keyword evidence="2" id="KW-0694">RNA-binding</keyword>
<feature type="non-terminal residue" evidence="4">
    <location>
        <position position="388"/>
    </location>
</feature>
<dbReference type="SUPFAM" id="SSF54928">
    <property type="entry name" value="RNA-binding domain, RBD"/>
    <property type="match status" value="1"/>
</dbReference>
<reference evidence="4" key="1">
    <citation type="submission" date="2021-02" db="EMBL/GenBank/DDBJ databases">
        <title>Comparative genomics reveals that relaxation of natural selection precedes convergent phenotypic evolution of cavefish.</title>
        <authorList>
            <person name="Peng Z."/>
        </authorList>
    </citation>
    <scope>NUCLEOTIDE SEQUENCE</scope>
    <source>
        <tissue evidence="4">Muscle</tissue>
    </source>
</reference>
<name>A0A9W7WJ98_TRIRA</name>
<dbReference type="AlphaFoldDB" id="A0A9W7WJ98"/>
<keyword evidence="5" id="KW-1185">Reference proteome</keyword>
<dbReference type="InterPro" id="IPR012677">
    <property type="entry name" value="Nucleotide-bd_a/b_plait_sf"/>
</dbReference>